<proteinExistence type="predicted"/>
<dbReference type="EMBL" id="QHHQ01000001">
    <property type="protein sequence ID" value="RAI03531.1"/>
    <property type="molecule type" value="Genomic_DNA"/>
</dbReference>
<dbReference type="Gene3D" id="2.40.128.130">
    <property type="entry name" value="Autotransporter beta-domain"/>
    <property type="match status" value="1"/>
</dbReference>
<feature type="domain" description="Autotransporter" evidence="2">
    <location>
        <begin position="884"/>
        <end position="1176"/>
    </location>
</feature>
<feature type="region of interest" description="Disordered" evidence="1">
    <location>
        <begin position="896"/>
        <end position="915"/>
    </location>
</feature>
<dbReference type="InterPro" id="IPR012338">
    <property type="entry name" value="Beta-lactam/transpept-like"/>
</dbReference>
<dbReference type="Gene3D" id="3.40.710.10">
    <property type="entry name" value="DD-peptidase/beta-lactamase superfamily"/>
    <property type="match status" value="1"/>
</dbReference>
<sequence>MFSSHATLALAQGLGDVPWDNPATAAQMQLAIDQALITKRIPGASVSVRQGDMRWTSNSGVADIANGTAPTPETYFGYRSVTKSFVTTVVLQLADEGRVNLDDPIGNYVSGVPDGDVITIRQLAQMRSGLFNYTASDAFRAQFGLDPGRDWTPQELLAFAFAEPMQFDPGTSYEYSNTNTLLLGEVIKAATGREWSVEVQRRLSRKLGLSSVVYQGANAMPTPNAVGYADEGTGPISLADFNTTGAGASGGLVGIIADVERWGKAVGSGELITRREFVDRLKSFGSTASDPESPEYDSYGFGMGEISGFIGHTGNGLGFEALVMYDRANDRTISILINSSNSDDPDAPAHLFRELLEIMGWTGPDNQIQVAADGRTETVDAGTVWTGLISGPFLTRAAVYADNGGSATANGRVTLAPIQDYVPAIYVGDGSVTLGLGGDITASLGGDGAFLATTTGTASLSMTDVNILMAGDEISGIGIDARDNAVAELRRVSITGSALAGLHAGGNAPATLRGTEVDIDLARGDGVWVEANGSVDLTNSRIMLSGDGIGLHVAGGDGAAQMLGTNLAVETLARDSYGVLAQGDGAFVGLSGGSVVTRGADAHAVVLGQGALVDLKGVSVSAFGKSAAAIAALPVDELSDSRSAALSLTDSSLSAANGTAVVARGTDLTLAASGSRLTGAITRSADARIDLVLADGSAWELPGAGPGVNSRVDDLVNVSSTIAFAPPVGGNFQSLTVGNYAGANGALVMNAALGDEGAADRLIVDGGLASGLTRVLVAPIGDGELTAGDGIRLIETVNGGATAPGAFVLGSRVASGALEYGVYRGGASGGDDWFLRSTQGGATGPDALPDLRPEVAVDTALPAIASQYGLAILGTRDERAAGRAPGRRSAAWGRVFGETGSQGSGGGGAAARLDRFENDGPSYDVDLGGFQAGYDHLLSQPGGAVQNVIGFYVGAGHARGNVDAVYGGSAGKVSMDAYSLGAYWNHERSSGLQIDAVLQGTFYDEASARSTLGETLETDGFGVIGSLEAGYRFDLGAGWVVEPQAQLVYQRLSFDNGADSYGVVRYDAADDFLGRIGGRVSRGWSLENGHELTGWARANLWHAFSDGPEVTFAGLGGRNAMSFDAGLGGTRVQLDLGTSMAVSDKVSLFASGDYDVRVDDSSGHALGGRIGLTVSW</sequence>
<name>A0A8B2NXG6_9HYPH</name>
<dbReference type="Gene3D" id="2.160.20.20">
    <property type="match status" value="1"/>
</dbReference>
<dbReference type="InterPro" id="IPR006315">
    <property type="entry name" value="OM_autotransptr_brl_dom"/>
</dbReference>
<organism evidence="3 4">
    <name type="scientific">Acuticoccus sediminis</name>
    <dbReference type="NCBI Taxonomy" id="2184697"/>
    <lineage>
        <taxon>Bacteria</taxon>
        <taxon>Pseudomonadati</taxon>
        <taxon>Pseudomonadota</taxon>
        <taxon>Alphaproteobacteria</taxon>
        <taxon>Hyphomicrobiales</taxon>
        <taxon>Amorphaceae</taxon>
        <taxon>Acuticoccus</taxon>
    </lineage>
</organism>
<dbReference type="InterPro" id="IPR043990">
    <property type="entry name" value="AC_1"/>
</dbReference>
<dbReference type="AlphaFoldDB" id="A0A8B2NXG6"/>
<dbReference type="SUPFAM" id="SSF56601">
    <property type="entry name" value="beta-lactamase/transpeptidase-like"/>
    <property type="match status" value="1"/>
</dbReference>
<dbReference type="SUPFAM" id="SSF103515">
    <property type="entry name" value="Autotransporter"/>
    <property type="match status" value="1"/>
</dbReference>
<evidence type="ECO:0000256" key="1">
    <source>
        <dbReference type="SAM" id="MobiDB-lite"/>
    </source>
</evidence>
<dbReference type="InterPro" id="IPR005546">
    <property type="entry name" value="Autotransporte_beta"/>
</dbReference>
<dbReference type="CDD" id="cd01344">
    <property type="entry name" value="PL2_Passenger_AT"/>
    <property type="match status" value="1"/>
</dbReference>
<dbReference type="InterPro" id="IPR012332">
    <property type="entry name" value="Autotransporter_pectin_lyase_C"/>
</dbReference>
<dbReference type="SMART" id="SM00869">
    <property type="entry name" value="Autotransporter"/>
    <property type="match status" value="1"/>
</dbReference>
<evidence type="ECO:0000313" key="4">
    <source>
        <dbReference type="Proteomes" id="UP000249590"/>
    </source>
</evidence>
<feature type="compositionally biased region" description="Gly residues" evidence="1">
    <location>
        <begin position="900"/>
        <end position="909"/>
    </location>
</feature>
<accession>A0A8B2NXG6</accession>
<comment type="caution">
    <text evidence="3">The sequence shown here is derived from an EMBL/GenBank/DDBJ whole genome shotgun (WGS) entry which is preliminary data.</text>
</comment>
<dbReference type="PANTHER" id="PTHR46825">
    <property type="entry name" value="D-ALANYL-D-ALANINE-CARBOXYPEPTIDASE/ENDOPEPTIDASE AMPH"/>
    <property type="match status" value="1"/>
</dbReference>
<reference evidence="3 4" key="1">
    <citation type="submission" date="2018-05" db="EMBL/GenBank/DDBJ databases">
        <title>Acuticoccus sediminis sp. nov., isolated from deep-sea sediment of Indian Ocean.</title>
        <authorList>
            <person name="Liu X."/>
            <person name="Lai Q."/>
            <person name="Du Y."/>
            <person name="Sun F."/>
            <person name="Zhang X."/>
            <person name="Wang S."/>
            <person name="Shao Z."/>
        </authorList>
    </citation>
    <scope>NUCLEOTIDE SEQUENCE [LARGE SCALE GENOMIC DNA]</scope>
    <source>
        <strain evidence="3 4">PTG4-2</strain>
    </source>
</reference>
<dbReference type="GO" id="GO:0019867">
    <property type="term" value="C:outer membrane"/>
    <property type="evidence" value="ECO:0007669"/>
    <property type="project" value="InterPro"/>
</dbReference>
<dbReference type="Pfam" id="PF18883">
    <property type="entry name" value="AC_1"/>
    <property type="match status" value="1"/>
</dbReference>
<dbReference type="SUPFAM" id="SSF51126">
    <property type="entry name" value="Pectin lyase-like"/>
    <property type="match status" value="1"/>
</dbReference>
<gene>
    <name evidence="3" type="ORF">DLJ53_03295</name>
</gene>
<dbReference type="InterPro" id="IPR011050">
    <property type="entry name" value="Pectin_lyase_fold/virulence"/>
</dbReference>
<dbReference type="Proteomes" id="UP000249590">
    <property type="component" value="Unassembled WGS sequence"/>
</dbReference>
<keyword evidence="4" id="KW-1185">Reference proteome</keyword>
<dbReference type="Pfam" id="PF00144">
    <property type="entry name" value="Beta-lactamase"/>
    <property type="match status" value="1"/>
</dbReference>
<protein>
    <recommendedName>
        <fullName evidence="2">Autotransporter domain-containing protein</fullName>
    </recommendedName>
</protein>
<dbReference type="NCBIfam" id="TIGR01414">
    <property type="entry name" value="autotrans_barl"/>
    <property type="match status" value="1"/>
</dbReference>
<dbReference type="InterPro" id="IPR001466">
    <property type="entry name" value="Beta-lactam-related"/>
</dbReference>
<dbReference type="InterPro" id="IPR050491">
    <property type="entry name" value="AmpC-like"/>
</dbReference>
<evidence type="ECO:0000313" key="3">
    <source>
        <dbReference type="EMBL" id="RAI03531.1"/>
    </source>
</evidence>
<dbReference type="Pfam" id="PF03797">
    <property type="entry name" value="Autotransporter"/>
    <property type="match status" value="1"/>
</dbReference>
<dbReference type="PANTHER" id="PTHR46825:SF7">
    <property type="entry name" value="D-ALANYL-D-ALANINE CARBOXYPEPTIDASE"/>
    <property type="match status" value="1"/>
</dbReference>
<evidence type="ECO:0000259" key="2">
    <source>
        <dbReference type="PROSITE" id="PS51208"/>
    </source>
</evidence>
<dbReference type="InterPro" id="IPR036709">
    <property type="entry name" value="Autotransporte_beta_dom_sf"/>
</dbReference>
<dbReference type="PROSITE" id="PS51208">
    <property type="entry name" value="AUTOTRANSPORTER"/>
    <property type="match status" value="1"/>
</dbReference>